<comment type="caution">
    <text evidence="6">The sequence shown here is derived from an EMBL/GenBank/DDBJ whole genome shotgun (WGS) entry which is preliminary data.</text>
</comment>
<feature type="transmembrane region" description="Helical" evidence="5">
    <location>
        <begin position="43"/>
        <end position="62"/>
    </location>
</feature>
<dbReference type="AlphaFoldDB" id="A0A8H4CW34"/>
<feature type="transmembrane region" description="Helical" evidence="5">
    <location>
        <begin position="261"/>
        <end position="280"/>
    </location>
</feature>
<feature type="transmembrane region" description="Helical" evidence="5">
    <location>
        <begin position="69"/>
        <end position="88"/>
    </location>
</feature>
<name>A0A8H4CW34_COLGL</name>
<evidence type="ECO:0000256" key="1">
    <source>
        <dbReference type="ARBA" id="ARBA00004141"/>
    </source>
</evidence>
<feature type="transmembrane region" description="Helical" evidence="5">
    <location>
        <begin position="228"/>
        <end position="246"/>
    </location>
</feature>
<evidence type="ECO:0000313" key="6">
    <source>
        <dbReference type="EMBL" id="KAF3810867.1"/>
    </source>
</evidence>
<feature type="transmembrane region" description="Helical" evidence="5">
    <location>
        <begin position="185"/>
        <end position="207"/>
    </location>
</feature>
<comment type="subcellular location">
    <subcellularLocation>
        <location evidence="1">Membrane</location>
        <topology evidence="1">Multi-pass membrane protein</topology>
    </subcellularLocation>
</comment>
<dbReference type="EMBL" id="WVTB01000009">
    <property type="protein sequence ID" value="KAF3810867.1"/>
    <property type="molecule type" value="Genomic_DNA"/>
</dbReference>
<reference evidence="6" key="2">
    <citation type="submission" date="2020-03" db="EMBL/GenBank/DDBJ databases">
        <authorList>
            <person name="Fu F.-F."/>
            <person name="Chen J."/>
        </authorList>
    </citation>
    <scope>NUCLEOTIDE SEQUENCE</scope>
    <source>
        <strain evidence="6">Lc1</strain>
    </source>
</reference>
<keyword evidence="7" id="KW-1185">Reference proteome</keyword>
<dbReference type="PANTHER" id="PTHR31465:SF1">
    <property type="entry name" value="PROTEIN RTA1-RELATED"/>
    <property type="match status" value="1"/>
</dbReference>
<organism evidence="6 7">
    <name type="scientific">Colletotrichum gloeosporioides</name>
    <name type="common">Anthracnose fungus</name>
    <name type="synonym">Glomerella cingulata</name>
    <dbReference type="NCBI Taxonomy" id="474922"/>
    <lineage>
        <taxon>Eukaryota</taxon>
        <taxon>Fungi</taxon>
        <taxon>Dikarya</taxon>
        <taxon>Ascomycota</taxon>
        <taxon>Pezizomycotina</taxon>
        <taxon>Sordariomycetes</taxon>
        <taxon>Hypocreomycetidae</taxon>
        <taxon>Glomerellales</taxon>
        <taxon>Glomerellaceae</taxon>
        <taxon>Colletotrichum</taxon>
        <taxon>Colletotrichum gloeosporioides species complex</taxon>
    </lineage>
</organism>
<reference evidence="6" key="1">
    <citation type="journal article" date="2020" name="Phytopathology">
        <title>Genome sequence and comparative analysis of Colletotrichum gloeosporioides isolated from Liriodendron leaves.</title>
        <authorList>
            <person name="Fu F.F."/>
            <person name="Hao Z."/>
            <person name="Wang P."/>
            <person name="Lu Y."/>
            <person name="Xue L.J."/>
            <person name="Wei G."/>
            <person name="Tian Y."/>
            <person name="Baishi H."/>
            <person name="Xu H."/>
            <person name="Shi J."/>
            <person name="Cheng T."/>
            <person name="Wang G."/>
            <person name="Yi Y."/>
            <person name="Chen J."/>
        </authorList>
    </citation>
    <scope>NUCLEOTIDE SEQUENCE</scope>
    <source>
        <strain evidence="6">Lc1</strain>
    </source>
</reference>
<keyword evidence="3 5" id="KW-1133">Transmembrane helix</keyword>
<evidence type="ECO:0000256" key="2">
    <source>
        <dbReference type="ARBA" id="ARBA00022692"/>
    </source>
</evidence>
<evidence type="ECO:0000256" key="4">
    <source>
        <dbReference type="ARBA" id="ARBA00023136"/>
    </source>
</evidence>
<gene>
    <name evidence="6" type="ORF">GCG54_00003045</name>
</gene>
<accession>A0A8H4CW34</accession>
<protein>
    <submittedName>
        <fullName evidence="6">Protein RTM1</fullName>
    </submittedName>
</protein>
<evidence type="ECO:0000313" key="7">
    <source>
        <dbReference type="Proteomes" id="UP000613401"/>
    </source>
</evidence>
<keyword evidence="4 5" id="KW-0472">Membrane</keyword>
<dbReference type="Pfam" id="PF04479">
    <property type="entry name" value="RTA1"/>
    <property type="match status" value="1"/>
</dbReference>
<dbReference type="Proteomes" id="UP000613401">
    <property type="component" value="Unassembled WGS sequence"/>
</dbReference>
<proteinExistence type="predicted"/>
<dbReference type="PANTHER" id="PTHR31465">
    <property type="entry name" value="PROTEIN RTA1-RELATED"/>
    <property type="match status" value="1"/>
</dbReference>
<sequence>MPLVFQPFTRSSSSRLQQKQPKSIIPTMSDCRYQSLFAYEPSMAAAAFFASAFGLSTFLHLGQAVYFKTWCMMPLVVGAFFEAIGYIMRCLSASEDFGCWILPPFIVHSVLILVAPAVIAASVYMLLEKIIRLSEGDSYSIFSPRWITRIFVAGDVASFLIQSYGGSMVSKPTAAESSKKAGRHIVLAGLVVQVAFGILFTIVAGVFHRRICKTFTAAGVSQEIRWLMTLYGVMVMVTIRNIFRIAEHSGGQDSSLMKHEYLPYIFDATPILLALLWFNWCHPYKMKKTAPFGYPLTSTAS</sequence>
<feature type="transmembrane region" description="Helical" evidence="5">
    <location>
        <begin position="100"/>
        <end position="126"/>
    </location>
</feature>
<evidence type="ECO:0000256" key="3">
    <source>
        <dbReference type="ARBA" id="ARBA00022989"/>
    </source>
</evidence>
<dbReference type="GeneID" id="69010206"/>
<dbReference type="RefSeq" id="XP_045270026.1">
    <property type="nucleotide sequence ID" value="XM_045403123.1"/>
</dbReference>
<feature type="transmembrane region" description="Helical" evidence="5">
    <location>
        <begin position="146"/>
        <end position="165"/>
    </location>
</feature>
<dbReference type="InterPro" id="IPR007568">
    <property type="entry name" value="RTA1"/>
</dbReference>
<dbReference type="GO" id="GO:0016020">
    <property type="term" value="C:membrane"/>
    <property type="evidence" value="ECO:0007669"/>
    <property type="project" value="UniProtKB-SubCell"/>
</dbReference>
<keyword evidence="2 5" id="KW-0812">Transmembrane</keyword>
<evidence type="ECO:0000256" key="5">
    <source>
        <dbReference type="SAM" id="Phobius"/>
    </source>
</evidence>